<proteinExistence type="predicted"/>
<feature type="domain" description="DNA2/NAM7 helicase-like C-terminal" evidence="1">
    <location>
        <begin position="16"/>
        <end position="118"/>
    </location>
</feature>
<evidence type="ECO:0000313" key="2">
    <source>
        <dbReference type="EMBL" id="ETV95700.1"/>
    </source>
</evidence>
<gene>
    <name evidence="2" type="ORF">H310_11116</name>
</gene>
<dbReference type="GeneID" id="20088166"/>
<name>A0A024TNH5_9STRA</name>
<dbReference type="InterPro" id="IPR045055">
    <property type="entry name" value="DNA2/NAM7-like"/>
</dbReference>
<dbReference type="Pfam" id="PF13087">
    <property type="entry name" value="AAA_12"/>
    <property type="match status" value="1"/>
</dbReference>
<dbReference type="GO" id="GO:0031048">
    <property type="term" value="P:regulatory ncRNA-mediated heterochromatin formation"/>
    <property type="evidence" value="ECO:0007669"/>
    <property type="project" value="TreeGrafter"/>
</dbReference>
<dbReference type="AlphaFoldDB" id="A0A024TNH5"/>
<reference evidence="2" key="1">
    <citation type="submission" date="2013-12" db="EMBL/GenBank/DDBJ databases">
        <title>The Genome Sequence of Aphanomyces invadans NJM9701.</title>
        <authorList>
            <consortium name="The Broad Institute Genomics Platform"/>
            <person name="Russ C."/>
            <person name="Tyler B."/>
            <person name="van West P."/>
            <person name="Dieguez-Uribeondo J."/>
            <person name="Young S.K."/>
            <person name="Zeng Q."/>
            <person name="Gargeya S."/>
            <person name="Fitzgerald M."/>
            <person name="Abouelleil A."/>
            <person name="Alvarado L."/>
            <person name="Chapman S.B."/>
            <person name="Gainer-Dewar J."/>
            <person name="Goldberg J."/>
            <person name="Griggs A."/>
            <person name="Gujja S."/>
            <person name="Hansen M."/>
            <person name="Howarth C."/>
            <person name="Imamovic A."/>
            <person name="Ireland A."/>
            <person name="Larimer J."/>
            <person name="McCowan C."/>
            <person name="Murphy C."/>
            <person name="Pearson M."/>
            <person name="Poon T.W."/>
            <person name="Priest M."/>
            <person name="Roberts A."/>
            <person name="Saif S."/>
            <person name="Shea T."/>
            <person name="Sykes S."/>
            <person name="Wortman J."/>
            <person name="Nusbaum C."/>
            <person name="Birren B."/>
        </authorList>
    </citation>
    <scope>NUCLEOTIDE SEQUENCE [LARGE SCALE GENOMIC DNA]</scope>
    <source>
        <strain evidence="2">NJM9701</strain>
    </source>
</reference>
<dbReference type="GO" id="GO:0031380">
    <property type="term" value="C:nuclear RNA-directed RNA polymerase complex"/>
    <property type="evidence" value="ECO:0007669"/>
    <property type="project" value="TreeGrafter"/>
</dbReference>
<dbReference type="STRING" id="157072.A0A024TNH5"/>
<protein>
    <recommendedName>
        <fullName evidence="1">DNA2/NAM7 helicase-like C-terminal domain-containing protein</fullName>
    </recommendedName>
</protein>
<organism evidence="2">
    <name type="scientific">Aphanomyces invadans</name>
    <dbReference type="NCBI Taxonomy" id="157072"/>
    <lineage>
        <taxon>Eukaryota</taxon>
        <taxon>Sar</taxon>
        <taxon>Stramenopiles</taxon>
        <taxon>Oomycota</taxon>
        <taxon>Saprolegniomycetes</taxon>
        <taxon>Saprolegniales</taxon>
        <taxon>Verrucalvaceae</taxon>
        <taxon>Aphanomyces</taxon>
    </lineage>
</organism>
<dbReference type="PANTHER" id="PTHR10887">
    <property type="entry name" value="DNA2/NAM7 HELICASE FAMILY"/>
    <property type="match status" value="1"/>
</dbReference>
<sequence length="121" mass="13585">MAIIPTTCRARIHFLHDVTILTPYLGQLVLIRSYLTGKNFRVALEDKDVEAMRAADMDDDYECMVGPASNVAVQSLREIVRLSTVDKFQGNESLLVFTSTVRNNDSGRTGFLKTFNRVSRA</sequence>
<dbReference type="InterPro" id="IPR041679">
    <property type="entry name" value="DNA2/NAM7-like_C"/>
</dbReference>
<accession>A0A024TNH5</accession>
<dbReference type="OrthoDB" id="2423195at2759"/>
<dbReference type="VEuPathDB" id="FungiDB:H310_11116"/>
<dbReference type="RefSeq" id="XP_008875893.1">
    <property type="nucleotide sequence ID" value="XM_008877671.1"/>
</dbReference>
<dbReference type="EMBL" id="KI913980">
    <property type="protein sequence ID" value="ETV95700.1"/>
    <property type="molecule type" value="Genomic_DNA"/>
</dbReference>
<evidence type="ECO:0000259" key="1">
    <source>
        <dbReference type="Pfam" id="PF13087"/>
    </source>
</evidence>
<dbReference type="PANTHER" id="PTHR10887:SF341">
    <property type="entry name" value="NFX1-TYPE ZINC FINGER-CONTAINING PROTEIN 1"/>
    <property type="match status" value="1"/>
</dbReference>
<dbReference type="Gene3D" id="3.40.50.300">
    <property type="entry name" value="P-loop containing nucleotide triphosphate hydrolases"/>
    <property type="match status" value="1"/>
</dbReference>
<dbReference type="InterPro" id="IPR027417">
    <property type="entry name" value="P-loop_NTPase"/>
</dbReference>